<comment type="caution">
    <text evidence="1">The sequence shown here is derived from an EMBL/GenBank/DDBJ whole genome shotgun (WGS) entry which is preliminary data.</text>
</comment>
<dbReference type="AlphaFoldDB" id="A0A7W5ZGU1"/>
<dbReference type="RefSeq" id="WP_183971381.1">
    <property type="nucleotide sequence ID" value="NZ_JACIBY010000001.1"/>
</dbReference>
<protein>
    <submittedName>
        <fullName evidence="1">Uncharacterized protein</fullName>
    </submittedName>
</protein>
<gene>
    <name evidence="1" type="ORF">FHS57_000616</name>
</gene>
<dbReference type="InterPro" id="IPR046895">
    <property type="entry name" value="ABC-3C_MC8"/>
</dbReference>
<accession>A0A7W5ZGU1</accession>
<organism evidence="1 2">
    <name type="scientific">Runella defluvii</name>
    <dbReference type="NCBI Taxonomy" id="370973"/>
    <lineage>
        <taxon>Bacteria</taxon>
        <taxon>Pseudomonadati</taxon>
        <taxon>Bacteroidota</taxon>
        <taxon>Cytophagia</taxon>
        <taxon>Cytophagales</taxon>
        <taxon>Spirosomataceae</taxon>
        <taxon>Runella</taxon>
    </lineage>
</organism>
<sequence>MITAHKYLNLDLSIINLSAFVIDKLRKNSLLYDELLSLVVATYGKEAKDIFPYVLNFLFLLNKISYLPEIDLFQLNKLYHENYNDSIVTRRSELARK</sequence>
<keyword evidence="2" id="KW-1185">Reference proteome</keyword>
<dbReference type="EMBL" id="JACIBY010000001">
    <property type="protein sequence ID" value="MBB3836634.1"/>
    <property type="molecule type" value="Genomic_DNA"/>
</dbReference>
<dbReference type="Proteomes" id="UP000541352">
    <property type="component" value="Unassembled WGS sequence"/>
</dbReference>
<dbReference type="Pfam" id="PF20295">
    <property type="entry name" value="MC8"/>
    <property type="match status" value="1"/>
</dbReference>
<reference evidence="1 2" key="1">
    <citation type="submission" date="2020-08" db="EMBL/GenBank/DDBJ databases">
        <title>Genomic Encyclopedia of Type Strains, Phase IV (KMG-IV): sequencing the most valuable type-strain genomes for metagenomic binning, comparative biology and taxonomic classification.</title>
        <authorList>
            <person name="Goeker M."/>
        </authorList>
    </citation>
    <scope>NUCLEOTIDE SEQUENCE [LARGE SCALE GENOMIC DNA]</scope>
    <source>
        <strain evidence="1 2">DSM 17976</strain>
    </source>
</reference>
<proteinExistence type="predicted"/>
<evidence type="ECO:0000313" key="1">
    <source>
        <dbReference type="EMBL" id="MBB3836634.1"/>
    </source>
</evidence>
<name>A0A7W5ZGU1_9BACT</name>
<evidence type="ECO:0000313" key="2">
    <source>
        <dbReference type="Proteomes" id="UP000541352"/>
    </source>
</evidence>